<keyword evidence="3" id="KW-1185">Reference proteome</keyword>
<evidence type="ECO:0000256" key="1">
    <source>
        <dbReference type="SAM" id="Phobius"/>
    </source>
</evidence>
<accession>A0A9P5NLE5</accession>
<name>A0A9P5NLE5_GYMJU</name>
<feature type="transmembrane region" description="Helical" evidence="1">
    <location>
        <begin position="59"/>
        <end position="77"/>
    </location>
</feature>
<protein>
    <submittedName>
        <fullName evidence="2">Uncharacterized protein</fullName>
    </submittedName>
</protein>
<keyword evidence="1" id="KW-0472">Membrane</keyword>
<dbReference type="AlphaFoldDB" id="A0A9P5NLE5"/>
<feature type="transmembrane region" description="Helical" evidence="1">
    <location>
        <begin position="20"/>
        <end position="39"/>
    </location>
</feature>
<proteinExistence type="predicted"/>
<evidence type="ECO:0000313" key="3">
    <source>
        <dbReference type="Proteomes" id="UP000724874"/>
    </source>
</evidence>
<feature type="transmembrane region" description="Helical" evidence="1">
    <location>
        <begin position="98"/>
        <end position="122"/>
    </location>
</feature>
<feature type="transmembrane region" description="Helical" evidence="1">
    <location>
        <begin position="134"/>
        <end position="160"/>
    </location>
</feature>
<sequence>MATGRVYATRKLKRPVRQCLTLAAADLSAGIVFSILSATTCNEETNCTERGPCICILPMRLVVFALLADIIADIATIRMNYMMLFGVDFGSERFRKSLLVFGFSSTALTLIIGIVCWTLYISHLSGYPMVVFSLVHLVAITSLIASNMPIFIGTFCRWLYRKNVGNQNRTVLLEGMDSDEIRPKAITNVLTGTTVLGPEVIPLGQISTTSLSTILSTLV</sequence>
<comment type="caution">
    <text evidence="2">The sequence shown here is derived from an EMBL/GenBank/DDBJ whole genome shotgun (WGS) entry which is preliminary data.</text>
</comment>
<keyword evidence="1" id="KW-0812">Transmembrane</keyword>
<gene>
    <name evidence="2" type="ORF">CPB84DRAFT_1848657</name>
</gene>
<evidence type="ECO:0000313" key="2">
    <source>
        <dbReference type="EMBL" id="KAF8893181.1"/>
    </source>
</evidence>
<organism evidence="2 3">
    <name type="scientific">Gymnopilus junonius</name>
    <name type="common">Spectacular rustgill mushroom</name>
    <name type="synonym">Gymnopilus spectabilis subsp. junonius</name>
    <dbReference type="NCBI Taxonomy" id="109634"/>
    <lineage>
        <taxon>Eukaryota</taxon>
        <taxon>Fungi</taxon>
        <taxon>Dikarya</taxon>
        <taxon>Basidiomycota</taxon>
        <taxon>Agaricomycotina</taxon>
        <taxon>Agaricomycetes</taxon>
        <taxon>Agaricomycetidae</taxon>
        <taxon>Agaricales</taxon>
        <taxon>Agaricineae</taxon>
        <taxon>Hymenogastraceae</taxon>
        <taxon>Gymnopilus</taxon>
    </lineage>
</organism>
<keyword evidence="1" id="KW-1133">Transmembrane helix</keyword>
<dbReference type="EMBL" id="JADNYJ010000067">
    <property type="protein sequence ID" value="KAF8893181.1"/>
    <property type="molecule type" value="Genomic_DNA"/>
</dbReference>
<dbReference type="Proteomes" id="UP000724874">
    <property type="component" value="Unassembled WGS sequence"/>
</dbReference>
<reference evidence="2" key="1">
    <citation type="submission" date="2020-11" db="EMBL/GenBank/DDBJ databases">
        <authorList>
            <consortium name="DOE Joint Genome Institute"/>
            <person name="Ahrendt S."/>
            <person name="Riley R."/>
            <person name="Andreopoulos W."/>
            <person name="LaButti K."/>
            <person name="Pangilinan J."/>
            <person name="Ruiz-duenas F.J."/>
            <person name="Barrasa J.M."/>
            <person name="Sanchez-Garcia M."/>
            <person name="Camarero S."/>
            <person name="Miyauchi S."/>
            <person name="Serrano A."/>
            <person name="Linde D."/>
            <person name="Babiker R."/>
            <person name="Drula E."/>
            <person name="Ayuso-Fernandez I."/>
            <person name="Pacheco R."/>
            <person name="Padilla G."/>
            <person name="Ferreira P."/>
            <person name="Barriuso J."/>
            <person name="Kellner H."/>
            <person name="Castanera R."/>
            <person name="Alfaro M."/>
            <person name="Ramirez L."/>
            <person name="Pisabarro A.G."/>
            <person name="Kuo A."/>
            <person name="Tritt A."/>
            <person name="Lipzen A."/>
            <person name="He G."/>
            <person name="Yan M."/>
            <person name="Ng V."/>
            <person name="Cullen D."/>
            <person name="Martin F."/>
            <person name="Rosso M.-N."/>
            <person name="Henrissat B."/>
            <person name="Hibbett D."/>
            <person name="Martinez A.T."/>
            <person name="Grigoriev I.V."/>
        </authorList>
    </citation>
    <scope>NUCLEOTIDE SEQUENCE</scope>
    <source>
        <strain evidence="2">AH 44721</strain>
    </source>
</reference>